<proteinExistence type="predicted"/>
<dbReference type="PROSITE" id="PS51471">
    <property type="entry name" value="FE2OG_OXY"/>
    <property type="match status" value="1"/>
</dbReference>
<name>A0A080ZDC6_PHYNI</name>
<dbReference type="Proteomes" id="UP000028582">
    <property type="component" value="Unassembled WGS sequence"/>
</dbReference>
<evidence type="ECO:0000259" key="1">
    <source>
        <dbReference type="PROSITE" id="PS51471"/>
    </source>
</evidence>
<sequence>MVSIEEDFEEGQWPFGGDGDFDEVPVPVGASCVKISEILASADEKAGEYSFGGIADSLPSAPGLFIDDVGAISLPLVPEQAEKLISKCEKSPFGHNMETKTDENVRKSWQLAPRKVKLKNSQWTSGIKELTATISQRLGYENVQLDCVLYKLLVYGEGGHFVKHQDTEKEDGMIATLVVQPPSTHDGGDLVVFRGGKERYRHDFGKIDGTAPYFTHYAVHYADAEHALEEVTKGYRLVMVYSICLPKTMRHLKKDSNMPMSDDLADAISEMELNHESFALRLSHEYTKKSIKKMGSGALKGVDSARFRALEEANAVVPADKKMRIFIAKLSHKIISILGLALVGGWQEVERSQTIHWYSVSGKDLGSSKDKDLTTSATNLNFLNPGQDTYTQLWEAYGTSKEEPYTGNEGPTRNTKYSRYAIVAWPASQHTENALKHMSLELGVEALMEKRPADKATLRNVLQIADSRLNCENWSGSKASVRFCRSFCELLLDIDDVELVKLFFSKFCPRLGELYENTTLIPVLIKIVSTFGWGEIGDTLLAILGNVTSVYQEDNFGVTHLEMTLQVLDGLEEGPGKQALLKLAVDLAVKIDQGESDMNCSELDLNSPSVIDILWKNIIQSTAIEPFETMANHLMSKDPSELGQAIQAFSQYVGELDETSDKFVALASIGAKRAKWLKREIRLLDKPFSFEMPDANFPDNKTIEDFLRGPGTSMKTEGLIAFSGLPDARKYAARCVRKKQDGATFTMKPAGKGKKAFVTITKTRKWFNRCQDKLVQYRAELDDLEKLYDHTATGSQKKKCRRE</sequence>
<dbReference type="AlphaFoldDB" id="A0A080ZDC6"/>
<gene>
    <name evidence="2" type="ORF">F444_17920</name>
</gene>
<dbReference type="PANTHER" id="PTHR33099">
    <property type="entry name" value="FE2OG DIOXYGENASE DOMAIN-CONTAINING PROTEIN"/>
    <property type="match status" value="1"/>
</dbReference>
<evidence type="ECO:0000313" key="2">
    <source>
        <dbReference type="EMBL" id="ETO64637.1"/>
    </source>
</evidence>
<comment type="caution">
    <text evidence="2">The sequence shown here is derived from an EMBL/GenBank/DDBJ whole genome shotgun (WGS) entry which is preliminary data.</text>
</comment>
<evidence type="ECO:0000313" key="3">
    <source>
        <dbReference type="Proteomes" id="UP000028582"/>
    </source>
</evidence>
<dbReference type="Gene3D" id="2.60.120.620">
    <property type="entry name" value="q2cbj1_9rhob like domain"/>
    <property type="match status" value="1"/>
</dbReference>
<reference evidence="2 3" key="1">
    <citation type="submission" date="2013-11" db="EMBL/GenBank/DDBJ databases">
        <title>The Genome Sequence of Phytophthora parasitica P1976.</title>
        <authorList>
            <consortium name="The Broad Institute Genomics Platform"/>
            <person name="Russ C."/>
            <person name="Tyler B."/>
            <person name="Panabieres F."/>
            <person name="Shan W."/>
            <person name="Tripathy S."/>
            <person name="Grunwald N."/>
            <person name="Machado M."/>
            <person name="Johnson C.S."/>
            <person name="Walker B."/>
            <person name="Young S."/>
            <person name="Zeng Q."/>
            <person name="Gargeya S."/>
            <person name="Fitzgerald M."/>
            <person name="Haas B."/>
            <person name="Abouelleil A."/>
            <person name="Allen A.W."/>
            <person name="Alvarado L."/>
            <person name="Arachchi H.M."/>
            <person name="Berlin A.M."/>
            <person name="Chapman S.B."/>
            <person name="Gainer-Dewar J."/>
            <person name="Goldberg J."/>
            <person name="Griggs A."/>
            <person name="Gujja S."/>
            <person name="Hansen M."/>
            <person name="Howarth C."/>
            <person name="Imamovic A."/>
            <person name="Ireland A."/>
            <person name="Larimer J."/>
            <person name="McCowan C."/>
            <person name="Murphy C."/>
            <person name="Pearson M."/>
            <person name="Poon T.W."/>
            <person name="Priest M."/>
            <person name="Roberts A."/>
            <person name="Saif S."/>
            <person name="Shea T."/>
            <person name="Sisk P."/>
            <person name="Sykes S."/>
            <person name="Wortman J."/>
            <person name="Nusbaum C."/>
            <person name="Birren B."/>
        </authorList>
    </citation>
    <scope>NUCLEOTIDE SEQUENCE [LARGE SCALE GENOMIC DNA]</scope>
    <source>
        <strain evidence="2 3">P1976</strain>
    </source>
</reference>
<feature type="domain" description="Fe2OG dioxygenase" evidence="1">
    <location>
        <begin position="144"/>
        <end position="245"/>
    </location>
</feature>
<dbReference type="OrthoDB" id="123742at2759"/>
<organism evidence="2 3">
    <name type="scientific">Phytophthora nicotianae P1976</name>
    <dbReference type="NCBI Taxonomy" id="1317066"/>
    <lineage>
        <taxon>Eukaryota</taxon>
        <taxon>Sar</taxon>
        <taxon>Stramenopiles</taxon>
        <taxon>Oomycota</taxon>
        <taxon>Peronosporomycetes</taxon>
        <taxon>Peronosporales</taxon>
        <taxon>Peronosporaceae</taxon>
        <taxon>Phytophthora</taxon>
    </lineage>
</organism>
<accession>A0A080ZDC6</accession>
<dbReference type="PANTHER" id="PTHR33099:SF7">
    <property type="entry name" value="MYND-TYPE DOMAIN-CONTAINING PROTEIN"/>
    <property type="match status" value="1"/>
</dbReference>
<dbReference type="InterPro" id="IPR005123">
    <property type="entry name" value="Oxoglu/Fe-dep_dioxygenase_dom"/>
</dbReference>
<protein>
    <recommendedName>
        <fullName evidence="1">Fe2OG dioxygenase domain-containing protein</fullName>
    </recommendedName>
</protein>
<dbReference type="EMBL" id="ANJA01003259">
    <property type="protein sequence ID" value="ETO64637.1"/>
    <property type="molecule type" value="Genomic_DNA"/>
</dbReference>